<gene>
    <name evidence="2" type="ORF">FKY71_03050</name>
</gene>
<keyword evidence="2" id="KW-0540">Nuclease</keyword>
<dbReference type="SUPFAM" id="SSF53098">
    <property type="entry name" value="Ribonuclease H-like"/>
    <property type="match status" value="1"/>
</dbReference>
<name>A0A540VUR5_9GAMM</name>
<dbReference type="EMBL" id="VIFK01000011">
    <property type="protein sequence ID" value="TQF00492.1"/>
    <property type="molecule type" value="Genomic_DNA"/>
</dbReference>
<organism evidence="2 3">
    <name type="scientific">Spiribacter salinus</name>
    <dbReference type="NCBI Taxonomy" id="1335746"/>
    <lineage>
        <taxon>Bacteria</taxon>
        <taxon>Pseudomonadati</taxon>
        <taxon>Pseudomonadota</taxon>
        <taxon>Gammaproteobacteria</taxon>
        <taxon>Chromatiales</taxon>
        <taxon>Ectothiorhodospiraceae</taxon>
        <taxon>Spiribacter</taxon>
    </lineage>
</organism>
<dbReference type="Pfam" id="PF10108">
    <property type="entry name" value="DNA_pol_B_exo2"/>
    <property type="match status" value="1"/>
</dbReference>
<evidence type="ECO:0000259" key="1">
    <source>
        <dbReference type="Pfam" id="PF10108"/>
    </source>
</evidence>
<evidence type="ECO:0000313" key="3">
    <source>
        <dbReference type="Proteomes" id="UP000315400"/>
    </source>
</evidence>
<proteinExistence type="predicted"/>
<dbReference type="STRING" id="1260251.SPISAL_03925"/>
<feature type="domain" description="Predicted 3'-5' exonuclease PolB-like" evidence="1">
    <location>
        <begin position="45"/>
        <end position="254"/>
    </location>
</feature>
<sequence length="256" mass="28824">MNVFAFDIETVPDVTGGRRLHGLEGLDDHEAAEALLAMRREENGSDFLRLPLHRVVVISVAALIGDKFTVFSLGEGGDDEAELIQRFYEGIERYVPRLVSWNGSGFDLPVLHYRALIHGISAPRYWETGDQDRDFRFNNYQNRFHDRHTDLMDVLAGYSGRAVAPLDQVATLCGLPGKLGMSGARVRETIEQGNFGAVRDYCEHDVLNTYLLWLRFELMRGAVDADGYDLACQRVHEALVDAGKPHLDQFLEAWEG</sequence>
<evidence type="ECO:0000313" key="2">
    <source>
        <dbReference type="EMBL" id="TQF00492.1"/>
    </source>
</evidence>
<protein>
    <submittedName>
        <fullName evidence="2">3'-5' exonuclease</fullName>
    </submittedName>
</protein>
<dbReference type="InterPro" id="IPR012337">
    <property type="entry name" value="RNaseH-like_sf"/>
</dbReference>
<dbReference type="CDD" id="cd05782">
    <property type="entry name" value="DNA_polB_like1_exo"/>
    <property type="match status" value="1"/>
</dbReference>
<dbReference type="InterPro" id="IPR036397">
    <property type="entry name" value="RNaseH_sf"/>
</dbReference>
<dbReference type="AlphaFoldDB" id="A0A540VUR5"/>
<dbReference type="Gene3D" id="3.30.420.10">
    <property type="entry name" value="Ribonuclease H-like superfamily/Ribonuclease H"/>
    <property type="match status" value="1"/>
</dbReference>
<dbReference type="InterPro" id="IPR019288">
    <property type="entry name" value="3'-5'_exonuclease_PolB-like"/>
</dbReference>
<reference evidence="2 3" key="1">
    <citation type="submission" date="2019-06" db="EMBL/GenBank/DDBJ databases">
        <title>Metagenome assembled Genome of Spiribacter salinus SL48-SHIP from the microbial mat of Salt Lake 48 (Novosibirsk region, Russia).</title>
        <authorList>
            <person name="Shipova A."/>
            <person name="Rozanov A.S."/>
            <person name="Bryanskaya A.V."/>
            <person name="Peltek S.E."/>
        </authorList>
    </citation>
    <scope>NUCLEOTIDE SEQUENCE [LARGE SCALE GENOMIC DNA]</scope>
    <source>
        <strain evidence="2">SL48-SHIP-2</strain>
    </source>
</reference>
<keyword evidence="2" id="KW-0269">Exonuclease</keyword>
<accession>A0A540VUR5</accession>
<comment type="caution">
    <text evidence="2">The sequence shown here is derived from an EMBL/GenBank/DDBJ whole genome shotgun (WGS) entry which is preliminary data.</text>
</comment>
<keyword evidence="2" id="KW-0378">Hydrolase</keyword>
<dbReference type="GO" id="GO:0004527">
    <property type="term" value="F:exonuclease activity"/>
    <property type="evidence" value="ECO:0007669"/>
    <property type="project" value="UniProtKB-KW"/>
</dbReference>
<dbReference type="GO" id="GO:0003676">
    <property type="term" value="F:nucleic acid binding"/>
    <property type="evidence" value="ECO:0007669"/>
    <property type="project" value="InterPro"/>
</dbReference>
<dbReference type="Proteomes" id="UP000315400">
    <property type="component" value="Unassembled WGS sequence"/>
</dbReference>